<sequence length="141" mass="16351">MQLFWEQQNPVPLWGQQSISTDLMTFSVVSGFILTWVVTKCTRQALRQNKVLPLHWHLKSQTLIDRLPSHTFNRAFILALNSVFTSALLIQLLEWKNLNFMSHADYCILFVFYGVLLTIAVTVMSFYRALGDNFLRKSNVP</sequence>
<evidence type="ECO:0000313" key="2">
    <source>
        <dbReference type="EMBL" id="MFD1185924.1"/>
    </source>
</evidence>
<feature type="transmembrane region" description="Helical" evidence="1">
    <location>
        <begin position="20"/>
        <end position="39"/>
    </location>
</feature>
<keyword evidence="1" id="KW-1133">Transmembrane helix</keyword>
<feature type="transmembrane region" description="Helical" evidence="1">
    <location>
        <begin position="108"/>
        <end position="127"/>
    </location>
</feature>
<keyword evidence="1" id="KW-0812">Transmembrane</keyword>
<keyword evidence="3" id="KW-1185">Reference proteome</keyword>
<name>A0ABW3SME4_9BACT</name>
<reference evidence="3" key="1">
    <citation type="journal article" date="2019" name="Int. J. Syst. Evol. Microbiol.">
        <title>The Global Catalogue of Microorganisms (GCM) 10K type strain sequencing project: providing services to taxonomists for standard genome sequencing and annotation.</title>
        <authorList>
            <consortium name="The Broad Institute Genomics Platform"/>
            <consortium name="The Broad Institute Genome Sequencing Center for Infectious Disease"/>
            <person name="Wu L."/>
            <person name="Ma J."/>
        </authorList>
    </citation>
    <scope>NUCLEOTIDE SEQUENCE [LARGE SCALE GENOMIC DNA]</scope>
    <source>
        <strain evidence="3">JCM 31319</strain>
    </source>
</reference>
<gene>
    <name evidence="2" type="ORF">ACFQ2O_06880</name>
</gene>
<proteinExistence type="predicted"/>
<keyword evidence="1" id="KW-0472">Membrane</keyword>
<protein>
    <submittedName>
        <fullName evidence="2">Uncharacterized protein</fullName>
    </submittedName>
</protein>
<feature type="transmembrane region" description="Helical" evidence="1">
    <location>
        <begin position="75"/>
        <end position="93"/>
    </location>
</feature>
<dbReference type="EMBL" id="JBHTLD010000043">
    <property type="protein sequence ID" value="MFD1185924.1"/>
    <property type="molecule type" value="Genomic_DNA"/>
</dbReference>
<dbReference type="Proteomes" id="UP001597094">
    <property type="component" value="Unassembled WGS sequence"/>
</dbReference>
<evidence type="ECO:0000256" key="1">
    <source>
        <dbReference type="SAM" id="Phobius"/>
    </source>
</evidence>
<accession>A0ABW3SME4</accession>
<organism evidence="2 3">
    <name type="scientific">Pontibacter rugosus</name>
    <dbReference type="NCBI Taxonomy" id="1745966"/>
    <lineage>
        <taxon>Bacteria</taxon>
        <taxon>Pseudomonadati</taxon>
        <taxon>Bacteroidota</taxon>
        <taxon>Cytophagia</taxon>
        <taxon>Cytophagales</taxon>
        <taxon>Hymenobacteraceae</taxon>
        <taxon>Pontibacter</taxon>
    </lineage>
</organism>
<comment type="caution">
    <text evidence="2">The sequence shown here is derived from an EMBL/GenBank/DDBJ whole genome shotgun (WGS) entry which is preliminary data.</text>
</comment>
<evidence type="ECO:0000313" key="3">
    <source>
        <dbReference type="Proteomes" id="UP001597094"/>
    </source>
</evidence>